<dbReference type="eggNOG" id="ENOG502RSRS">
    <property type="taxonomic scope" value="Eukaryota"/>
</dbReference>
<proteinExistence type="predicted"/>
<evidence type="ECO:0000313" key="1">
    <source>
        <dbReference type="EMBL" id="EAL65227.1"/>
    </source>
</evidence>
<gene>
    <name evidence="1" type="ORF">DDB_G0284357</name>
</gene>
<name>Q54PS4_DICDI</name>
<dbReference type="AlphaFoldDB" id="Q54PS4"/>
<dbReference type="InParanoid" id="Q54PS4"/>
<dbReference type="PhylomeDB" id="Q54PS4"/>
<dbReference type="HOGENOM" id="CLU_406242_0_0_1"/>
<dbReference type="PaxDb" id="44689-DDB0238182"/>
<dbReference type="KEGG" id="ddi:DDB_G0284357"/>
<evidence type="ECO:0000313" key="2">
    <source>
        <dbReference type="Proteomes" id="UP000002195"/>
    </source>
</evidence>
<reference evidence="1 2" key="1">
    <citation type="journal article" date="2005" name="Nature">
        <title>The genome of the social amoeba Dictyostelium discoideum.</title>
        <authorList>
            <consortium name="The Dictyostelium discoideum Sequencing Consortium"/>
            <person name="Eichinger L."/>
            <person name="Pachebat J.A."/>
            <person name="Glockner G."/>
            <person name="Rajandream M.A."/>
            <person name="Sucgang R."/>
            <person name="Berriman M."/>
            <person name="Song J."/>
            <person name="Olsen R."/>
            <person name="Szafranski K."/>
            <person name="Xu Q."/>
            <person name="Tunggal B."/>
            <person name="Kummerfeld S."/>
            <person name="Madera M."/>
            <person name="Konfortov B.A."/>
            <person name="Rivero F."/>
            <person name="Bankier A.T."/>
            <person name="Lehmann R."/>
            <person name="Hamlin N."/>
            <person name="Davies R."/>
            <person name="Gaudet P."/>
            <person name="Fey P."/>
            <person name="Pilcher K."/>
            <person name="Chen G."/>
            <person name="Saunders D."/>
            <person name="Sodergren E."/>
            <person name="Davis P."/>
            <person name="Kerhornou A."/>
            <person name="Nie X."/>
            <person name="Hall N."/>
            <person name="Anjard C."/>
            <person name="Hemphill L."/>
            <person name="Bason N."/>
            <person name="Farbrother P."/>
            <person name="Desany B."/>
            <person name="Just E."/>
            <person name="Morio T."/>
            <person name="Rost R."/>
            <person name="Churcher C."/>
            <person name="Cooper J."/>
            <person name="Haydock S."/>
            <person name="van Driessche N."/>
            <person name="Cronin A."/>
            <person name="Goodhead I."/>
            <person name="Muzny D."/>
            <person name="Mourier T."/>
            <person name="Pain A."/>
            <person name="Lu M."/>
            <person name="Harper D."/>
            <person name="Lindsay R."/>
            <person name="Hauser H."/>
            <person name="James K."/>
            <person name="Quiles M."/>
            <person name="Madan Babu M."/>
            <person name="Saito T."/>
            <person name="Buchrieser C."/>
            <person name="Wardroper A."/>
            <person name="Felder M."/>
            <person name="Thangavelu M."/>
            <person name="Johnson D."/>
            <person name="Knights A."/>
            <person name="Loulseged H."/>
            <person name="Mungall K."/>
            <person name="Oliver K."/>
            <person name="Price C."/>
            <person name="Quail M.A."/>
            <person name="Urushihara H."/>
            <person name="Hernandez J."/>
            <person name="Rabbinowitsch E."/>
            <person name="Steffen D."/>
            <person name="Sanders M."/>
            <person name="Ma J."/>
            <person name="Kohara Y."/>
            <person name="Sharp S."/>
            <person name="Simmonds M."/>
            <person name="Spiegler S."/>
            <person name="Tivey A."/>
            <person name="Sugano S."/>
            <person name="White B."/>
            <person name="Walker D."/>
            <person name="Woodward J."/>
            <person name="Winckler T."/>
            <person name="Tanaka Y."/>
            <person name="Shaulsky G."/>
            <person name="Schleicher M."/>
            <person name="Weinstock G."/>
            <person name="Rosenthal A."/>
            <person name="Cox E.C."/>
            <person name="Chisholm R.L."/>
            <person name="Gibbs R."/>
            <person name="Loomis W.F."/>
            <person name="Platzer M."/>
            <person name="Kay R.R."/>
            <person name="Williams J."/>
            <person name="Dear P.H."/>
            <person name="Noegel A.A."/>
            <person name="Barrell B."/>
            <person name="Kuspa A."/>
        </authorList>
    </citation>
    <scope>NUCLEOTIDE SEQUENCE [LARGE SCALE GENOMIC DNA]</scope>
    <source>
        <strain evidence="1 2">AX4</strain>
    </source>
</reference>
<dbReference type="VEuPathDB" id="AmoebaDB:DDB_G0284357"/>
<dbReference type="FunCoup" id="Q54PS4">
    <property type="interactions" value="640"/>
</dbReference>
<dbReference type="PANTHER" id="PTHR34740">
    <property type="entry name" value="FINGER, C3HC4 TYPE, PUTATIVE-RELATED-RELATED"/>
    <property type="match status" value="1"/>
</dbReference>
<dbReference type="dictyBase" id="DDB_G0284357">
    <property type="gene designation" value="dduE"/>
</dbReference>
<sequence>MARTKLEEKQEPPKIIDHNQCFEGDLLITFPLQDSQQPPILTKLKEKIRHRDRDPISFQIEKSQHDKSGELYKSLTNCVYFNPEGYKELFSSNIMSSFDKKKYDLIKIDEDGSIYIDSLVYSARSYAQSYKYSKIKLSRSNSYCHRKFIRVSKNDNQSVENSFISKLMPCSDITNYDKVKFKIGSYSSFDGPKGSPFIPSYKKICFSTLKQLFSIDKENTLKKIKSLPFDLKEQFIEYCLLEDRPIGYLIIWALYNDKEISKDEKEKLFTLNVLIGSALKKDTWLRNNYEMQVEDDVYISGNDSKINVYDNYELFKFKELSSESEIRHRLFKSEVKSKDLVDGSPSIVPKEEFLANFHRETRGLFKDEHGNTPKGFLFIGGLITSCLTGQAQGFESSDIDVLMLGDSNESFESAYISKVENIFGEDYEDKGYSIHAMGGHVVFSLQHPNRTVQFNIYQFKDINEVLLGVDIDCSCFAFDGTDVWTLERGLLAVNHRINIASQFSYRIRGGNQYQRRLLKYLSRGYDIHYHNTPAIQDIVNHFNTEDKSTMSEYMSGFQLLLAAKYNKEIETILNQSTKDRSLPYGPQWKKENFDRYMTQCFETVYDGYSSSGVFCPVETIDDLFQYLESTKESLAMEDNNWDIPTLPEEFSILLRDKDEEDERFSQLPPIEQFLNLNDKEIFVTSKIQKIE</sequence>
<accession>Q54PS4</accession>
<comment type="caution">
    <text evidence="1">The sequence shown here is derived from an EMBL/GenBank/DDBJ whole genome shotgun (WGS) entry which is preliminary data.</text>
</comment>
<dbReference type="Proteomes" id="UP000002195">
    <property type="component" value="Unassembled WGS sequence"/>
</dbReference>
<dbReference type="GeneID" id="8624553"/>
<protein>
    <submittedName>
        <fullName evidence="1">Uncharacterized protein</fullName>
    </submittedName>
</protein>
<dbReference type="EMBL" id="AAFI02000064">
    <property type="protein sequence ID" value="EAL65227.1"/>
    <property type="molecule type" value="Genomic_DNA"/>
</dbReference>
<dbReference type="InterPro" id="IPR038841">
    <property type="entry name" value="PF07_0086"/>
</dbReference>
<dbReference type="OMA" id="DIDCSCF"/>
<organism evidence="1 2">
    <name type="scientific">Dictyostelium discoideum</name>
    <name type="common">Social amoeba</name>
    <dbReference type="NCBI Taxonomy" id="44689"/>
    <lineage>
        <taxon>Eukaryota</taxon>
        <taxon>Amoebozoa</taxon>
        <taxon>Evosea</taxon>
        <taxon>Eumycetozoa</taxon>
        <taxon>Dictyostelia</taxon>
        <taxon>Dictyosteliales</taxon>
        <taxon>Dictyosteliaceae</taxon>
        <taxon>Dictyostelium</taxon>
    </lineage>
</organism>
<keyword evidence="2" id="KW-1185">Reference proteome</keyword>
<dbReference type="RefSeq" id="XP_638580.1">
    <property type="nucleotide sequence ID" value="XM_633488.1"/>
</dbReference>
<dbReference type="PANTHER" id="PTHR34740:SF5">
    <property type="entry name" value="POLYMERASE NUCLEOTIDYL TRANSFERASE DOMAIN-CONTAINING PROTEIN"/>
    <property type="match status" value="1"/>
</dbReference>